<dbReference type="EC" id="2.4.1.255" evidence="3"/>
<dbReference type="Gene3D" id="3.40.50.2000">
    <property type="entry name" value="Glycogen Phosphorylase B"/>
    <property type="match status" value="1"/>
</dbReference>
<dbReference type="Pfam" id="PF13181">
    <property type="entry name" value="TPR_8"/>
    <property type="match status" value="1"/>
</dbReference>
<dbReference type="Gene3D" id="3.40.50.11380">
    <property type="match status" value="1"/>
</dbReference>
<dbReference type="EMBL" id="KL584753">
    <property type="protein sequence ID" value="KEQ97841.1"/>
    <property type="molecule type" value="Genomic_DNA"/>
</dbReference>
<dbReference type="PANTHER" id="PTHR44998">
    <property type="match status" value="1"/>
</dbReference>
<dbReference type="OMA" id="GFRDRWH"/>
<dbReference type="InterPro" id="IPR029489">
    <property type="entry name" value="OGT/SEC/SPY_C"/>
</dbReference>
<dbReference type="Gene3D" id="1.25.40.10">
    <property type="entry name" value="Tetratricopeptide repeat domain"/>
    <property type="match status" value="3"/>
</dbReference>
<dbReference type="HOGENOM" id="CLU_001721_0_0_1"/>
<evidence type="ECO:0000256" key="8">
    <source>
        <dbReference type="PROSITE-ProRule" id="PRU00339"/>
    </source>
</evidence>
<dbReference type="FunFam" id="3.40.50.2000:FF:000110">
    <property type="entry name" value="UDP-N-acetylglucosaminyltransferase protein"/>
    <property type="match status" value="1"/>
</dbReference>
<feature type="repeat" description="TPR" evidence="8">
    <location>
        <begin position="693"/>
        <end position="726"/>
    </location>
</feature>
<gene>
    <name evidence="11" type="ORF">AUEXF2481DRAFT_63167</name>
</gene>
<evidence type="ECO:0000256" key="4">
    <source>
        <dbReference type="ARBA" id="ARBA00022676"/>
    </source>
</evidence>
<name>A0A074ZH09_AURSE</name>
<feature type="domain" description="O-GlcNAc transferase C-terminal" evidence="10">
    <location>
        <begin position="1152"/>
        <end position="1360"/>
    </location>
</feature>
<keyword evidence="4" id="KW-0328">Glycosyltransferase</keyword>
<dbReference type="GO" id="GO:0006493">
    <property type="term" value="P:protein O-linked glycosylation"/>
    <property type="evidence" value="ECO:0007669"/>
    <property type="project" value="TreeGrafter"/>
</dbReference>
<comment type="pathway">
    <text evidence="1">Protein modification; protein glycosylation.</text>
</comment>
<feature type="repeat" description="TPR" evidence="8">
    <location>
        <begin position="308"/>
        <end position="341"/>
    </location>
</feature>
<dbReference type="GO" id="GO:0097363">
    <property type="term" value="F:protein O-acetylglucosaminyltransferase activity"/>
    <property type="evidence" value="ECO:0007669"/>
    <property type="project" value="UniProtKB-EC"/>
</dbReference>
<dbReference type="Pfam" id="PF13414">
    <property type="entry name" value="TPR_11"/>
    <property type="match status" value="1"/>
</dbReference>
<keyword evidence="7 8" id="KW-0802">TPR repeat</keyword>
<evidence type="ECO:0000256" key="1">
    <source>
        <dbReference type="ARBA" id="ARBA00004922"/>
    </source>
</evidence>
<dbReference type="Pfam" id="PF13374">
    <property type="entry name" value="TPR_10"/>
    <property type="match status" value="1"/>
</dbReference>
<protein>
    <recommendedName>
        <fullName evidence="3">protein O-GlcNAc transferase</fullName>
        <ecNumber evidence="3">2.4.1.255</ecNumber>
    </recommendedName>
</protein>
<dbReference type="STRING" id="1043005.A0A074ZH09"/>
<reference evidence="11 12" key="1">
    <citation type="journal article" date="2014" name="BMC Genomics">
        <title>Genome sequencing of four Aureobasidium pullulans varieties: biotechnological potential, stress tolerance, and description of new species.</title>
        <authorList>
            <person name="Gostin Ar C."/>
            <person name="Ohm R.A."/>
            <person name="Kogej T."/>
            <person name="Sonjak S."/>
            <person name="Turk M."/>
            <person name="Zajc J."/>
            <person name="Zalar P."/>
            <person name="Grube M."/>
            <person name="Sun H."/>
            <person name="Han J."/>
            <person name="Sharma A."/>
            <person name="Chiniquy J."/>
            <person name="Ngan C.Y."/>
            <person name="Lipzen A."/>
            <person name="Barry K."/>
            <person name="Grigoriev I.V."/>
            <person name="Gunde-Cimerman N."/>
        </authorList>
    </citation>
    <scope>NUCLEOTIDE SEQUENCE [LARGE SCALE GENOMIC DNA]</scope>
    <source>
        <strain evidence="11 12">EXF-2481</strain>
    </source>
</reference>
<evidence type="ECO:0000313" key="12">
    <source>
        <dbReference type="Proteomes" id="UP000030641"/>
    </source>
</evidence>
<dbReference type="PANTHER" id="PTHR44998:SF1">
    <property type="entry name" value="UDP-N-ACETYLGLUCOSAMINE--PEPTIDE N-ACETYLGLUCOSAMINYLTRANSFERASE 110 KDA SUBUNIT"/>
    <property type="match status" value="1"/>
</dbReference>
<dbReference type="OrthoDB" id="421121at2759"/>
<organism evidence="11 12">
    <name type="scientific">Aureobasidium subglaciale (strain EXF-2481)</name>
    <name type="common">Aureobasidium pullulans var. subglaciale</name>
    <dbReference type="NCBI Taxonomy" id="1043005"/>
    <lineage>
        <taxon>Eukaryota</taxon>
        <taxon>Fungi</taxon>
        <taxon>Dikarya</taxon>
        <taxon>Ascomycota</taxon>
        <taxon>Pezizomycotina</taxon>
        <taxon>Dothideomycetes</taxon>
        <taxon>Dothideomycetidae</taxon>
        <taxon>Dothideales</taxon>
        <taxon>Saccotheciaceae</taxon>
        <taxon>Aureobasidium</taxon>
    </lineage>
</organism>
<evidence type="ECO:0000256" key="7">
    <source>
        <dbReference type="ARBA" id="ARBA00022803"/>
    </source>
</evidence>
<evidence type="ECO:0000256" key="5">
    <source>
        <dbReference type="ARBA" id="ARBA00022679"/>
    </source>
</evidence>
<dbReference type="SMART" id="SM00028">
    <property type="entry name" value="TPR"/>
    <property type="match status" value="5"/>
</dbReference>
<keyword evidence="12" id="KW-1185">Reference proteome</keyword>
<evidence type="ECO:0000256" key="6">
    <source>
        <dbReference type="ARBA" id="ARBA00022737"/>
    </source>
</evidence>
<keyword evidence="5 11" id="KW-0808">Transferase</keyword>
<dbReference type="PROSITE" id="PS50005">
    <property type="entry name" value="TPR"/>
    <property type="match status" value="3"/>
</dbReference>
<evidence type="ECO:0000313" key="11">
    <source>
        <dbReference type="EMBL" id="KEQ97841.1"/>
    </source>
</evidence>
<dbReference type="FunFam" id="1.25.40.10:FF:000552">
    <property type="entry name" value="UDP-N-acetylglucosaminyltransferase (AFU_orthologue AFUA_1G03380)"/>
    <property type="match status" value="1"/>
</dbReference>
<dbReference type="Pfam" id="PF13844">
    <property type="entry name" value="Glyco_transf_41"/>
    <property type="match status" value="2"/>
</dbReference>
<dbReference type="PROSITE" id="PS50293">
    <property type="entry name" value="TPR_REGION"/>
    <property type="match status" value="2"/>
</dbReference>
<dbReference type="InParanoid" id="A0A074ZH09"/>
<evidence type="ECO:0000256" key="9">
    <source>
        <dbReference type="SAM" id="MobiDB-lite"/>
    </source>
</evidence>
<evidence type="ECO:0000256" key="2">
    <source>
        <dbReference type="ARBA" id="ARBA00005386"/>
    </source>
</evidence>
<accession>A0A074ZH09</accession>
<dbReference type="FunFam" id="3.40.50.11380:FF:000004">
    <property type="entry name" value="UDP-N-acetylglucosaminyltransferase (AFU_orthologue AFUA_1G03380)"/>
    <property type="match status" value="1"/>
</dbReference>
<comment type="similarity">
    <text evidence="2">Belongs to the glycosyltransferase 41 family. O-GlcNAc transferase subfamily.</text>
</comment>
<dbReference type="SUPFAM" id="SSF48452">
    <property type="entry name" value="TPR-like"/>
    <property type="match status" value="1"/>
</dbReference>
<evidence type="ECO:0000256" key="3">
    <source>
        <dbReference type="ARBA" id="ARBA00011970"/>
    </source>
</evidence>
<sequence length="1394" mass="154477">MDSVINQQAVPLPRYLNPLPHPFYGQSVPSVMQPSFQHLGPTASGIDGHGLYGPYWNDGTYVPYRPAALRDPRFYTHHDGRYPMHGFVDSWNAPGPGLSYPAPAHAWSTYDAKLPIVYPSFAGVHNVTPDFVPNFSPSPATAQQREQAFNWALQTYRELLVYIQQARKTTQQSQPPYQGLSAGPKFYPKPPKFYGVAPAAGSRSSHSTPSNVAPTLYANGHTYLPTSHVLSSPTPMSSPDATGSHMHDTLPPSRAASALTLITTFCSETTWQWIDGIHLAGCIAYGLGFYQRAEEFYLKVLGLESRHIEAMSNLAATLVALERKKEAEEYWMKVVKLAPNYFEAVEHLVGLLCSTSRGKEAIKVIEFIERSLRTYATHQPRRTSDHHSEMSSNGSRSPCPSEKSDLAVYDFEVDSDLSHETASPKEPGFGSSGYSISGADNGRMLALVHAKGNMLYSLGDNNGAAKAFEDAVLVATGRVFSGVSQLVKHILSVISTDGGPSDDSSDPVLLYPEQAANTARLCFYPHGELAGLRDVPSSPASPAKNAAVAIASNSLLSLAKIFQDGMGRNVQGASGVPMVSGVREILALYYLSLSLQPSPSTANNVGILLASVQQSVSPIMTTACSPAFRQDIPGVHPGSGVSLALAYYNYGLMLDSRHAHLYTNLGSLLKDIGQLDAAVEMYRRAIQCDGKFDIALANLANAVKDKGKIAEAIEYYKRAVDVNPDFAEAVCGLANALNSVCLWQARGGITADDGSRDRWHVDQNGMLLGAGLSKSSTPPGWLNRVVDIVEKQLKEGEGWGHGVLTPVIIDSLVQLITNFDGGLQGLATDKQQIRQVISGWSGQKWEGARLIKLVERLTRRISWHWYQDKHVRKRTKSRYLRPQLPANLNVPNAPTVLPFHTFTCPVSAKQVRLISERNAYRISTLTLRMPWLPADVYPPPAPPSPELRLGYVSSDFNNHPLAHLMQSVFGLHDRRRVEAFCYATTVSDNSPYRRKIEEESPHFHDASNWTNERLIDQIISDGIHILVNLNGYTRGARNEVFAARPAPIQMSFMGFAGTLGAEWCDYLLADDTAVPPSTLRPWRRNLDVEDRLIHEAKSEEGNWVYAENLVFCRDTFFCCDHRQSAPDSEERSVTWEEEQTRRWEMRKEIFPSLADDVVIFGNFNQLYKIEPTTFRTWLRILAQVPNSILWLLRFPSVGEVHLKRTAEAWAGAGVAARIVFTDVAPKHLHISRARVCDLFLDTPECNAHTTAADCLWSGTPLLTLPRYEYKMCSRMAASILKGALPKTPVDVREAAERDLIASSDTEYEEMAIRLGKGLVYPLSGPDFGKGQGRLVELRKILTESRWTSALFDTARWTRDLEDAYEEVWRRWVNGEGGDVWLEDVPRGGRRVQEV</sequence>
<dbReference type="RefSeq" id="XP_013346412.1">
    <property type="nucleotide sequence ID" value="XM_013490958.1"/>
</dbReference>
<feature type="repeat" description="TPR" evidence="8">
    <location>
        <begin position="659"/>
        <end position="692"/>
    </location>
</feature>
<proteinExistence type="inferred from homology"/>
<feature type="region of interest" description="Disordered" evidence="9">
    <location>
        <begin position="378"/>
        <end position="402"/>
    </location>
</feature>
<feature type="domain" description="O-GlcNAc transferase C-terminal" evidence="10">
    <location>
        <begin position="889"/>
        <end position="1141"/>
    </location>
</feature>
<dbReference type="GeneID" id="25369718"/>
<keyword evidence="6" id="KW-0677">Repeat</keyword>
<evidence type="ECO:0000259" key="10">
    <source>
        <dbReference type="Pfam" id="PF13844"/>
    </source>
</evidence>
<dbReference type="InterPro" id="IPR019734">
    <property type="entry name" value="TPR_rpt"/>
</dbReference>
<dbReference type="Proteomes" id="UP000030641">
    <property type="component" value="Unassembled WGS sequence"/>
</dbReference>
<dbReference type="InterPro" id="IPR011990">
    <property type="entry name" value="TPR-like_helical_dom_sf"/>
</dbReference>